<feature type="chain" id="PRO_5037774056" description="YncE family protein" evidence="1">
    <location>
        <begin position="24"/>
        <end position="360"/>
    </location>
</feature>
<name>A0A948TDV8_9BACT</name>
<dbReference type="Gene3D" id="2.130.10.10">
    <property type="entry name" value="YVTN repeat-like/Quinoprotein amine dehydrogenase"/>
    <property type="match status" value="1"/>
</dbReference>
<evidence type="ECO:0000256" key="1">
    <source>
        <dbReference type="SAM" id="SignalP"/>
    </source>
</evidence>
<comment type="caution">
    <text evidence="2">The sequence shown here is derived from an EMBL/GenBank/DDBJ whole genome shotgun (WGS) entry which is preliminary data.</text>
</comment>
<reference evidence="2" key="1">
    <citation type="journal article" date="2021" name="PeerJ">
        <title>Extensive microbial diversity within the chicken gut microbiome revealed by metagenomics and culture.</title>
        <authorList>
            <person name="Gilroy R."/>
            <person name="Ravi A."/>
            <person name="Getino M."/>
            <person name="Pursley I."/>
            <person name="Horton D.L."/>
            <person name="Alikhan N.F."/>
            <person name="Baker D."/>
            <person name="Gharbi K."/>
            <person name="Hall N."/>
            <person name="Watson M."/>
            <person name="Adriaenssens E.M."/>
            <person name="Foster-Nyarko E."/>
            <person name="Jarju S."/>
            <person name="Secka A."/>
            <person name="Antonio M."/>
            <person name="Oren A."/>
            <person name="Chaudhuri R.R."/>
            <person name="La Ragione R."/>
            <person name="Hildebrand F."/>
            <person name="Pallen M.J."/>
        </authorList>
    </citation>
    <scope>NUCLEOTIDE SEQUENCE</scope>
    <source>
        <strain evidence="2">G4-2901</strain>
    </source>
</reference>
<dbReference type="InterPro" id="IPR051200">
    <property type="entry name" value="Host-pathogen_enzymatic-act"/>
</dbReference>
<accession>A0A948TDV8</accession>
<dbReference type="InterPro" id="IPR011044">
    <property type="entry name" value="Quino_amine_DH_bsu"/>
</dbReference>
<feature type="signal peptide" evidence="1">
    <location>
        <begin position="1"/>
        <end position="23"/>
    </location>
</feature>
<dbReference type="Proteomes" id="UP000783796">
    <property type="component" value="Unassembled WGS sequence"/>
</dbReference>
<reference evidence="2" key="2">
    <citation type="submission" date="2021-04" db="EMBL/GenBank/DDBJ databases">
        <authorList>
            <person name="Gilroy R."/>
        </authorList>
    </citation>
    <scope>NUCLEOTIDE SEQUENCE</scope>
    <source>
        <strain evidence="2">G4-2901</strain>
    </source>
</reference>
<dbReference type="PANTHER" id="PTHR47197:SF3">
    <property type="entry name" value="DIHYDRO-HEME D1 DEHYDROGENASE"/>
    <property type="match status" value="1"/>
</dbReference>
<proteinExistence type="predicted"/>
<dbReference type="PROSITE" id="PS51257">
    <property type="entry name" value="PROKAR_LIPOPROTEIN"/>
    <property type="match status" value="1"/>
</dbReference>
<dbReference type="EMBL" id="JAHLFW010000111">
    <property type="protein sequence ID" value="MBU3839348.1"/>
    <property type="molecule type" value="Genomic_DNA"/>
</dbReference>
<protein>
    <recommendedName>
        <fullName evidence="4">YncE family protein</fullName>
    </recommendedName>
</protein>
<gene>
    <name evidence="2" type="ORF">H9777_13785</name>
</gene>
<evidence type="ECO:0000313" key="2">
    <source>
        <dbReference type="EMBL" id="MBU3839348.1"/>
    </source>
</evidence>
<dbReference type="PANTHER" id="PTHR47197">
    <property type="entry name" value="PROTEIN NIRF"/>
    <property type="match status" value="1"/>
</dbReference>
<organism evidence="2 3">
    <name type="scientific">Candidatus Phocaeicola faecigallinarum</name>
    <dbReference type="NCBI Taxonomy" id="2838732"/>
    <lineage>
        <taxon>Bacteria</taxon>
        <taxon>Pseudomonadati</taxon>
        <taxon>Bacteroidota</taxon>
        <taxon>Bacteroidia</taxon>
        <taxon>Bacteroidales</taxon>
        <taxon>Bacteroidaceae</taxon>
        <taxon>Phocaeicola</taxon>
    </lineage>
</organism>
<dbReference type="SUPFAM" id="SSF50969">
    <property type="entry name" value="YVTN repeat-like/Quinoprotein amine dehydrogenase"/>
    <property type="match status" value="1"/>
</dbReference>
<sequence length="360" mass="39270">MKLKFIYLTAALPLIAAMTSCNNDEPEINGGTGKPVITTGAYIINTGNSNTNDGSIQWYDIDKGTVSSDIYAASNGKGIGDLQDLCVYGSKLYAVSSTSSKIEILDKEGKIIKSMPLTTSDNKPLQPRYATAGDGYVFFTAYDGTVSKLDTLSQEIVSSVNVGDYPEGLSYTKGKVFVNISGYGMGNTVAVVDANTMTKVKDITVLLNPYTQSIVGSDGFVYIVSNGNYAGSDGLEEKDYIYGTLQRINPDTYQVEELCNASYIANKGDKMYILYSEYYLPDRAKCFVYDIKTGKETDFVKFSDIPNPGGIAVDPETEDVYIINQPYGALNDVYVYDKDGNKKSQFEAGQYTTGIRFVTE</sequence>
<evidence type="ECO:0000313" key="3">
    <source>
        <dbReference type="Proteomes" id="UP000783796"/>
    </source>
</evidence>
<dbReference type="InterPro" id="IPR015943">
    <property type="entry name" value="WD40/YVTN_repeat-like_dom_sf"/>
</dbReference>
<dbReference type="AlphaFoldDB" id="A0A948TDV8"/>
<evidence type="ECO:0008006" key="4">
    <source>
        <dbReference type="Google" id="ProtNLM"/>
    </source>
</evidence>
<keyword evidence="1" id="KW-0732">Signal</keyword>